<proteinExistence type="predicted"/>
<dbReference type="SUPFAM" id="SSF48371">
    <property type="entry name" value="ARM repeat"/>
    <property type="match status" value="1"/>
</dbReference>
<keyword evidence="2" id="KW-1185">Reference proteome</keyword>
<dbReference type="AlphaFoldDB" id="A0A2A6CVH9"/>
<gene>
    <name evidence="1" type="primary">WBGene00282525</name>
</gene>
<dbReference type="Proteomes" id="UP000005239">
    <property type="component" value="Unassembled WGS sequence"/>
</dbReference>
<accession>A0A8R1Z4U1</accession>
<dbReference type="InterPro" id="IPR011989">
    <property type="entry name" value="ARM-like"/>
</dbReference>
<sequence>MMGGATRSEQDESIGFFAVLAEDDKLPEQIDPQLIDIFISTARDKRRVLAVRVNALNIVVKLLERPTSHTHTIVDKGIINVISEVIYCSSHELRAASILAARHISKCCDDCRSKLIEAGVAATIIRQMHCGSAEDVRELVAAASTLALNKPSVIAIQFSEEFEDKCKETIREEISMIGSVWNLSAPFKDRLYARDDVPTYAAVFFALVCTVNQFGLNDDEIAKTLLLILLKVRYWCYYSMWLHGNMVRFLRAVIASDKTKLAKRAINLILRLTPADFTYRIRTIIDEPGFMLHVAQWTEGEDEVAHSANNLLRRIAEQATDQYADIVLEDQALIMQLTRGQPGEWRDEGAIALLLKVLEHVTVGGPTTESEHLLGYGRQYCRIIYYKPGPRAYGALPGWMTPGYVFCWVV</sequence>
<evidence type="ECO:0000313" key="1">
    <source>
        <dbReference type="EnsemblMetazoa" id="PPA44156.1"/>
    </source>
</evidence>
<organism evidence="1 2">
    <name type="scientific">Pristionchus pacificus</name>
    <name type="common">Parasitic nematode worm</name>
    <dbReference type="NCBI Taxonomy" id="54126"/>
    <lineage>
        <taxon>Eukaryota</taxon>
        <taxon>Metazoa</taxon>
        <taxon>Ecdysozoa</taxon>
        <taxon>Nematoda</taxon>
        <taxon>Chromadorea</taxon>
        <taxon>Rhabditida</taxon>
        <taxon>Rhabditina</taxon>
        <taxon>Diplogasteromorpha</taxon>
        <taxon>Diplogasteroidea</taxon>
        <taxon>Neodiplogasteridae</taxon>
        <taxon>Pristionchus</taxon>
    </lineage>
</organism>
<reference evidence="2" key="1">
    <citation type="journal article" date="2008" name="Nat. Genet.">
        <title>The Pristionchus pacificus genome provides a unique perspective on nematode lifestyle and parasitism.</title>
        <authorList>
            <person name="Dieterich C."/>
            <person name="Clifton S.W."/>
            <person name="Schuster L.N."/>
            <person name="Chinwalla A."/>
            <person name="Delehaunty K."/>
            <person name="Dinkelacker I."/>
            <person name="Fulton L."/>
            <person name="Fulton R."/>
            <person name="Godfrey J."/>
            <person name="Minx P."/>
            <person name="Mitreva M."/>
            <person name="Roeseler W."/>
            <person name="Tian H."/>
            <person name="Witte H."/>
            <person name="Yang S.P."/>
            <person name="Wilson R.K."/>
            <person name="Sommer R.J."/>
        </authorList>
    </citation>
    <scope>NUCLEOTIDE SEQUENCE [LARGE SCALE GENOMIC DNA]</scope>
    <source>
        <strain evidence="2">PS312</strain>
    </source>
</reference>
<evidence type="ECO:0000313" key="2">
    <source>
        <dbReference type="Proteomes" id="UP000005239"/>
    </source>
</evidence>
<protein>
    <submittedName>
        <fullName evidence="1">Uncharacterized protein</fullName>
    </submittedName>
</protein>
<dbReference type="Gene3D" id="1.25.10.10">
    <property type="entry name" value="Leucine-rich Repeat Variant"/>
    <property type="match status" value="1"/>
</dbReference>
<name>A0A2A6CVH9_PRIPA</name>
<accession>A0A2A6CVH9</accession>
<dbReference type="EnsemblMetazoa" id="PPA44156.1">
    <property type="protein sequence ID" value="PPA44156.1"/>
    <property type="gene ID" value="WBGene00282525"/>
</dbReference>
<dbReference type="InterPro" id="IPR016024">
    <property type="entry name" value="ARM-type_fold"/>
</dbReference>
<reference evidence="1" key="2">
    <citation type="submission" date="2022-06" db="UniProtKB">
        <authorList>
            <consortium name="EnsemblMetazoa"/>
        </authorList>
    </citation>
    <scope>IDENTIFICATION</scope>
    <source>
        <strain evidence="1">PS312</strain>
    </source>
</reference>